<evidence type="ECO:0000256" key="15">
    <source>
        <dbReference type="ARBA" id="ARBA00030800"/>
    </source>
</evidence>
<evidence type="ECO:0000256" key="13">
    <source>
        <dbReference type="ARBA" id="ARBA00023014"/>
    </source>
</evidence>
<organism evidence="18 19">
    <name type="scientific">Desulforhabdus amnigena</name>
    <dbReference type="NCBI Taxonomy" id="40218"/>
    <lineage>
        <taxon>Bacteria</taxon>
        <taxon>Pseudomonadati</taxon>
        <taxon>Thermodesulfobacteriota</taxon>
        <taxon>Syntrophobacteria</taxon>
        <taxon>Syntrophobacterales</taxon>
        <taxon>Syntrophobacteraceae</taxon>
        <taxon>Desulforhabdus</taxon>
    </lineage>
</organism>
<dbReference type="InterPro" id="IPR005467">
    <property type="entry name" value="His_kinase_dom"/>
</dbReference>
<evidence type="ECO:0000256" key="9">
    <source>
        <dbReference type="ARBA" id="ARBA00022723"/>
    </source>
</evidence>
<keyword evidence="9" id="KW-0479">Metal-binding</keyword>
<dbReference type="AlphaFoldDB" id="A0A9W6L987"/>
<dbReference type="CDD" id="cd16917">
    <property type="entry name" value="HATPase_UhpB-NarQ-NarX-like"/>
    <property type="match status" value="1"/>
</dbReference>
<comment type="catalytic activity">
    <reaction evidence="1">
        <text>ATP + protein L-histidine = ADP + protein N-phospho-L-histidine.</text>
        <dbReference type="EC" id="2.7.13.3"/>
    </reaction>
</comment>
<dbReference type="PANTHER" id="PTHR24421:SF58">
    <property type="entry name" value="SIGNAL TRANSDUCTION HISTIDINE-PROTEIN KINASE_PHOSPHATASE UHPB"/>
    <property type="match status" value="1"/>
</dbReference>
<gene>
    <name evidence="18" type="ORF">DAMNIGENAA_24880</name>
</gene>
<dbReference type="GO" id="GO:0000155">
    <property type="term" value="F:phosphorelay sensor kinase activity"/>
    <property type="evidence" value="ECO:0007669"/>
    <property type="project" value="InterPro"/>
</dbReference>
<dbReference type="InterPro" id="IPR036890">
    <property type="entry name" value="HATPase_C_sf"/>
</dbReference>
<comment type="cofactor">
    <cofactor evidence="2">
        <name>[4Fe-4S] cluster</name>
        <dbReference type="ChEBI" id="CHEBI:49883"/>
    </cofactor>
</comment>
<name>A0A9W6L987_9BACT</name>
<keyword evidence="7" id="KW-0963">Cytoplasm</keyword>
<keyword evidence="6" id="KW-0004">4Fe-4S</keyword>
<dbReference type="PANTHER" id="PTHR24421">
    <property type="entry name" value="NITRATE/NITRITE SENSOR PROTEIN NARX-RELATED"/>
    <property type="match status" value="1"/>
</dbReference>
<keyword evidence="16" id="KW-1133">Transmembrane helix</keyword>
<evidence type="ECO:0000256" key="1">
    <source>
        <dbReference type="ARBA" id="ARBA00000085"/>
    </source>
</evidence>
<keyword evidence="12" id="KW-0902">Two-component regulatory system</keyword>
<evidence type="ECO:0000256" key="10">
    <source>
        <dbReference type="ARBA" id="ARBA00022777"/>
    </source>
</evidence>
<keyword evidence="10" id="KW-0418">Kinase</keyword>
<evidence type="ECO:0000256" key="4">
    <source>
        <dbReference type="ARBA" id="ARBA00012438"/>
    </source>
</evidence>
<feature type="transmembrane region" description="Helical" evidence="16">
    <location>
        <begin position="353"/>
        <end position="373"/>
    </location>
</feature>
<dbReference type="GO" id="GO:0005737">
    <property type="term" value="C:cytoplasm"/>
    <property type="evidence" value="ECO:0007669"/>
    <property type="project" value="UniProtKB-SubCell"/>
</dbReference>
<dbReference type="Gene3D" id="1.20.5.1930">
    <property type="match status" value="1"/>
</dbReference>
<dbReference type="InterPro" id="IPR011712">
    <property type="entry name" value="Sig_transdc_His_kin_sub3_dim/P"/>
</dbReference>
<feature type="domain" description="Histidine kinase" evidence="17">
    <location>
        <begin position="516"/>
        <end position="605"/>
    </location>
</feature>
<accession>A0A9W6L987</accession>
<keyword evidence="16" id="KW-0812">Transmembrane</keyword>
<evidence type="ECO:0000313" key="19">
    <source>
        <dbReference type="Proteomes" id="UP001144372"/>
    </source>
</evidence>
<dbReference type="Pfam" id="PF04392">
    <property type="entry name" value="ABC_sub_bind"/>
    <property type="match status" value="1"/>
</dbReference>
<dbReference type="Proteomes" id="UP001144372">
    <property type="component" value="Unassembled WGS sequence"/>
</dbReference>
<evidence type="ECO:0000256" key="3">
    <source>
        <dbReference type="ARBA" id="ARBA00004496"/>
    </source>
</evidence>
<comment type="function">
    <text evidence="14">Member of the two-component regulatory system NreB/NreC involved in the control of dissimilatory nitrate/nitrite reduction in response to oxygen. NreB functions as a direct oxygen sensor histidine kinase which is autophosphorylated, in the absence of oxygen, probably at the conserved histidine residue, and transfers its phosphate group probably to a conserved aspartate residue of NreC. NreB/NreC activates the expression of the nitrate (narGHJI) and nitrite (nir) reductase operons, as well as the putative nitrate transporter gene narT.</text>
</comment>
<dbReference type="SMART" id="SM00387">
    <property type="entry name" value="HATPase_c"/>
    <property type="match status" value="1"/>
</dbReference>
<evidence type="ECO:0000256" key="6">
    <source>
        <dbReference type="ARBA" id="ARBA00022485"/>
    </source>
</evidence>
<keyword evidence="8" id="KW-0808">Transferase</keyword>
<evidence type="ECO:0000256" key="7">
    <source>
        <dbReference type="ARBA" id="ARBA00022490"/>
    </source>
</evidence>
<dbReference type="PRINTS" id="PR00344">
    <property type="entry name" value="BCTRLSENSOR"/>
</dbReference>
<reference evidence="18" key="1">
    <citation type="submission" date="2022-12" db="EMBL/GenBank/DDBJ databases">
        <title>Reference genome sequencing for broad-spectrum identification of bacterial and archaeal isolates by mass spectrometry.</title>
        <authorList>
            <person name="Sekiguchi Y."/>
            <person name="Tourlousse D.M."/>
        </authorList>
    </citation>
    <scope>NUCLEOTIDE SEQUENCE</scope>
    <source>
        <strain evidence="18">ASRB1</strain>
    </source>
</reference>
<keyword evidence="13" id="KW-0411">Iron-sulfur</keyword>
<dbReference type="InterPro" id="IPR007487">
    <property type="entry name" value="ABC_transpt-TYRBP-like"/>
</dbReference>
<keyword evidence="16" id="KW-0472">Membrane</keyword>
<evidence type="ECO:0000256" key="2">
    <source>
        <dbReference type="ARBA" id="ARBA00001966"/>
    </source>
</evidence>
<protein>
    <recommendedName>
        <fullName evidence="5">Oxygen sensor histidine kinase NreB</fullName>
        <ecNumber evidence="4">2.7.13.3</ecNumber>
    </recommendedName>
    <alternativeName>
        <fullName evidence="15">Nitrogen regulation protein B</fullName>
    </alternativeName>
</protein>
<dbReference type="EC" id="2.7.13.3" evidence="4"/>
<dbReference type="Pfam" id="PF02518">
    <property type="entry name" value="HATPase_c"/>
    <property type="match status" value="1"/>
</dbReference>
<dbReference type="Gene3D" id="3.30.565.10">
    <property type="entry name" value="Histidine kinase-like ATPase, C-terminal domain"/>
    <property type="match status" value="1"/>
</dbReference>
<proteinExistence type="predicted"/>
<dbReference type="EMBL" id="BSDR01000001">
    <property type="protein sequence ID" value="GLI35055.1"/>
    <property type="molecule type" value="Genomic_DNA"/>
</dbReference>
<dbReference type="InterPro" id="IPR003594">
    <property type="entry name" value="HATPase_dom"/>
</dbReference>
<evidence type="ECO:0000313" key="18">
    <source>
        <dbReference type="EMBL" id="GLI35055.1"/>
    </source>
</evidence>
<evidence type="ECO:0000259" key="17">
    <source>
        <dbReference type="PROSITE" id="PS50109"/>
    </source>
</evidence>
<dbReference type="PROSITE" id="PS50109">
    <property type="entry name" value="HIS_KIN"/>
    <property type="match status" value="1"/>
</dbReference>
<dbReference type="GO" id="GO:0046872">
    <property type="term" value="F:metal ion binding"/>
    <property type="evidence" value="ECO:0007669"/>
    <property type="project" value="UniProtKB-KW"/>
</dbReference>
<dbReference type="GO" id="GO:0046983">
    <property type="term" value="F:protein dimerization activity"/>
    <property type="evidence" value="ECO:0007669"/>
    <property type="project" value="InterPro"/>
</dbReference>
<keyword evidence="19" id="KW-1185">Reference proteome</keyword>
<dbReference type="InterPro" id="IPR050482">
    <property type="entry name" value="Sensor_HK_TwoCompSys"/>
</dbReference>
<evidence type="ECO:0000256" key="12">
    <source>
        <dbReference type="ARBA" id="ARBA00023012"/>
    </source>
</evidence>
<dbReference type="InterPro" id="IPR004358">
    <property type="entry name" value="Sig_transdc_His_kin-like_C"/>
</dbReference>
<dbReference type="GO" id="GO:0051539">
    <property type="term" value="F:4 iron, 4 sulfur cluster binding"/>
    <property type="evidence" value="ECO:0007669"/>
    <property type="project" value="UniProtKB-KW"/>
</dbReference>
<dbReference type="GO" id="GO:0016020">
    <property type="term" value="C:membrane"/>
    <property type="evidence" value="ECO:0007669"/>
    <property type="project" value="InterPro"/>
</dbReference>
<evidence type="ECO:0000256" key="14">
    <source>
        <dbReference type="ARBA" id="ARBA00024827"/>
    </source>
</evidence>
<evidence type="ECO:0000256" key="5">
    <source>
        <dbReference type="ARBA" id="ARBA00017322"/>
    </source>
</evidence>
<evidence type="ECO:0000256" key="8">
    <source>
        <dbReference type="ARBA" id="ARBA00022679"/>
    </source>
</evidence>
<dbReference type="SUPFAM" id="SSF55874">
    <property type="entry name" value="ATPase domain of HSP90 chaperone/DNA topoisomerase II/histidine kinase"/>
    <property type="match status" value="1"/>
</dbReference>
<dbReference type="RefSeq" id="WP_281794589.1">
    <property type="nucleotide sequence ID" value="NZ_BSDR01000001.1"/>
</dbReference>
<keyword evidence="11" id="KW-0408">Iron</keyword>
<comment type="caution">
    <text evidence="18">The sequence shown here is derived from an EMBL/GenBank/DDBJ whole genome shotgun (WGS) entry which is preliminary data.</text>
</comment>
<dbReference type="Gene3D" id="3.40.50.2300">
    <property type="match status" value="2"/>
</dbReference>
<evidence type="ECO:0000256" key="16">
    <source>
        <dbReference type="SAM" id="Phobius"/>
    </source>
</evidence>
<evidence type="ECO:0000256" key="11">
    <source>
        <dbReference type="ARBA" id="ARBA00023004"/>
    </source>
</evidence>
<dbReference type="Pfam" id="PF07730">
    <property type="entry name" value="HisKA_3"/>
    <property type="match status" value="1"/>
</dbReference>
<sequence>MSLFYRFWLTGIFLLLSFSPLSAFEPSFDSRQIKKVVVLYSGPLDFPATEMTERGIREGFFNNTAFHIQLFSEYLNLSRFRDIKQRTALAELLRHRYGEGGMDLIISVDVPAAHFLLENAENIFPKIPIIMCDIPKHLAERLEASPLRARTSGILEPMNARTLVESALSFKPATKYAVLISGAFENDRVRAEGFRKAIEAFGDRLELIDLTGLPIENLLDRIKKLPRDSIIFYSTLFVDGIGRSFIPRDVLKMISDASDAPVFGLYEMYLGHGIVGGCLISMTAQGKKAAEMAAMVLQGKSPAAVPFDDGEGAFIVAYDWRQLKRWKISENDLPVGSKVMYREATLWDLYKSYIIGVVSTFVLESILIIALVINLQKRKKAEVELRNSRQDLKMLAGRLISSQEEELSRLSREFHDDLAQRLAAVAIEAGTLELQSRHIETSVLQKIGHIKGQLIGLSEDVHAISRQIHPAILKDLGLVRAIKSQCMSFSDRENISVDFHSQDIPEAIPEDISLCIYRIIQESLRNIAKHSRAGRVEVSLKGVPGNILLKVEDDGMGFVPQCAQHTPGIGLASMRERVQYVNGEFDIRSEPGKGTEIEVSVPLEKRKK</sequence>
<comment type="subcellular location">
    <subcellularLocation>
        <location evidence="3">Cytoplasm</location>
    </subcellularLocation>
</comment>